<feature type="chain" id="PRO_5020881126" evidence="1">
    <location>
        <begin position="28"/>
        <end position="462"/>
    </location>
</feature>
<dbReference type="Pfam" id="PF05935">
    <property type="entry name" value="Arylsulfotrans"/>
    <property type="match status" value="1"/>
</dbReference>
<proteinExistence type="predicted"/>
<sequence length="462" mass="50465">MGGNDMKQGFLRHIAALAIAATGLALAAPMAAAPTVYPTGTTIYDPDKAQNGYTVLSILGTPAVIVIDMNGRVVKRWDGFNVSSGGPARILPGGIAVAPTGVFPRHQESLALIAHDFDGQEVWRWDRSERIMLEDEEVWSGRQHHDWQLANFPAGYYSPGTTPTLTGTRKLLLTHTSLSNEAIADIVLEDDRIIELDAEDNIVWDWRASDHVDELGFTVAMRNAIRRLGTRDAFDWFHVNSATWLGPNRWYDAGDERFHPDNVIISSRQANVIAIIGRDGSIVWRIGPDFSASLAEQAIGQIIGQHHAHFIPKGLPGAGNLLVFDNGGSAGYGDPTAVSPTGNAVMQRPTSRVLEIDPVTLEVVWTYAGANFYSFNISGAQRLQNGNTLITEGAPGRVFEVTSEGDIVWEYMNGPSEGYGGLNAVYRAYRLPYDWIPQLDRPEEVAIARPEPGSFHVPGTVQ</sequence>
<organism evidence="2 3">
    <name type="scientific">Alteraurantiacibacter aquimixticola</name>
    <dbReference type="NCBI Taxonomy" id="2489173"/>
    <lineage>
        <taxon>Bacteria</taxon>
        <taxon>Pseudomonadati</taxon>
        <taxon>Pseudomonadota</taxon>
        <taxon>Alphaproteobacteria</taxon>
        <taxon>Sphingomonadales</taxon>
        <taxon>Erythrobacteraceae</taxon>
        <taxon>Alteraurantiacibacter</taxon>
    </lineage>
</organism>
<dbReference type="GO" id="GO:0004062">
    <property type="term" value="F:aryl sulfotransferase activity"/>
    <property type="evidence" value="ECO:0007669"/>
    <property type="project" value="InterPro"/>
</dbReference>
<dbReference type="InterPro" id="IPR010262">
    <property type="entry name" value="Arylsulfotransferase_bact"/>
</dbReference>
<accession>A0A4T3EX37</accession>
<dbReference type="Proteomes" id="UP000309389">
    <property type="component" value="Unassembled WGS sequence"/>
</dbReference>
<dbReference type="AlphaFoldDB" id="A0A4T3EX37"/>
<protein>
    <submittedName>
        <fullName evidence="2">Thioredoxin</fullName>
    </submittedName>
</protein>
<dbReference type="PANTHER" id="PTHR35340:SF5">
    <property type="entry name" value="ASST-DOMAIN-CONTAINING PROTEIN"/>
    <property type="match status" value="1"/>
</dbReference>
<keyword evidence="3" id="KW-1185">Reference proteome</keyword>
<dbReference type="InterPro" id="IPR053143">
    <property type="entry name" value="Arylsulfate_ST"/>
</dbReference>
<evidence type="ECO:0000313" key="3">
    <source>
        <dbReference type="Proteomes" id="UP000309389"/>
    </source>
</evidence>
<evidence type="ECO:0000256" key="1">
    <source>
        <dbReference type="SAM" id="SignalP"/>
    </source>
</evidence>
<dbReference type="OrthoDB" id="264813at2"/>
<dbReference type="PANTHER" id="PTHR35340">
    <property type="entry name" value="PQQ ENZYME REPEAT PROTEIN-RELATED"/>
    <property type="match status" value="1"/>
</dbReference>
<reference evidence="2 3" key="1">
    <citation type="submission" date="2019-04" db="EMBL/GenBank/DDBJ databases">
        <title>Altererythrobacter aquimixticola sp. nov., isolated from sediment of junction between the ocean and a freshwater spring.</title>
        <authorList>
            <person name="Yoon J.-H."/>
        </authorList>
    </citation>
    <scope>NUCLEOTIDE SEQUENCE [LARGE SCALE GENOMIC DNA]</scope>
    <source>
        <strain evidence="2 3">SSKS-13</strain>
    </source>
</reference>
<feature type="signal peptide" evidence="1">
    <location>
        <begin position="1"/>
        <end position="27"/>
    </location>
</feature>
<dbReference type="EMBL" id="SSHH01000004">
    <property type="protein sequence ID" value="TIX49155.1"/>
    <property type="molecule type" value="Genomic_DNA"/>
</dbReference>
<name>A0A4T3EX37_9SPHN</name>
<evidence type="ECO:0000313" key="2">
    <source>
        <dbReference type="EMBL" id="TIX49155.1"/>
    </source>
</evidence>
<gene>
    <name evidence="2" type="ORF">E5222_15670</name>
</gene>
<comment type="caution">
    <text evidence="2">The sequence shown here is derived from an EMBL/GenBank/DDBJ whole genome shotgun (WGS) entry which is preliminary data.</text>
</comment>
<keyword evidence="1" id="KW-0732">Signal</keyword>